<dbReference type="Pfam" id="PF05686">
    <property type="entry name" value="Glyco_transf_90"/>
    <property type="match status" value="1"/>
</dbReference>
<evidence type="ECO:0000256" key="1">
    <source>
        <dbReference type="SAM" id="Phobius"/>
    </source>
</evidence>
<dbReference type="EMBL" id="CP136896">
    <property type="protein sequence ID" value="WOL13322.1"/>
    <property type="molecule type" value="Genomic_DNA"/>
</dbReference>
<keyword evidence="1" id="KW-0472">Membrane</keyword>
<dbReference type="AlphaFoldDB" id="A0AAQ3KXB4"/>
<feature type="domain" description="Glycosyl transferase CAP10" evidence="2">
    <location>
        <begin position="201"/>
        <end position="418"/>
    </location>
</feature>
<dbReference type="SMART" id="SM00672">
    <property type="entry name" value="CAP10"/>
    <property type="match status" value="1"/>
</dbReference>
<dbReference type="PANTHER" id="PTHR12203:SF105">
    <property type="entry name" value="OS08G0101800 PROTEIN"/>
    <property type="match status" value="1"/>
</dbReference>
<gene>
    <name evidence="3" type="ORF">Cni_G22092</name>
</gene>
<keyword evidence="1" id="KW-0812">Transmembrane</keyword>
<keyword evidence="1" id="KW-1133">Transmembrane helix</keyword>
<feature type="transmembrane region" description="Helical" evidence="1">
    <location>
        <begin position="34"/>
        <end position="53"/>
    </location>
</feature>
<dbReference type="Proteomes" id="UP001327560">
    <property type="component" value="Chromosome 7"/>
</dbReference>
<keyword evidence="4" id="KW-1185">Reference proteome</keyword>
<evidence type="ECO:0000313" key="3">
    <source>
        <dbReference type="EMBL" id="WOL13322.1"/>
    </source>
</evidence>
<dbReference type="InterPro" id="IPR006598">
    <property type="entry name" value="CAP10"/>
</dbReference>
<sequence length="418" mass="48612">MAMRAHLGRLWNGSQARYSPLENKGRSAPAVNYSPIKVVIAVTIALFVLVFFLNSTSYNSREHAHGVDSKSLNTQSAQDIDPQSIYSQPSRKEPVPITLSCENQTAIVCQRPNLASTSSLSTSHHSPTCPEYFRWIHDDLRHWKSTGITKEMVESAKKSATFRLVVLDGRVYVEEYFGQNMARNVFTLWGILQLVNRYPGRIPDLDLMFNCMDQPAIKSAEYSSSTPPPLFHYCNNDKTWDILFPDWSFWGWPETNIKPWAPLMKEMKEANEEVKWTDREPYAFWKGNPLMGFNRHELLKCNATNKQDWNARLYTQDWKQEEKQGYQHSNLASQCKHRYRIYVDGLAWSVSQKYIMACNSPTLFVNTPWYEFFQRGLIPGHHYWPIPNNNMCRAIKFAVEWGNEHQEKACKQVFQYVL</sequence>
<dbReference type="PANTHER" id="PTHR12203">
    <property type="entry name" value="KDEL LYS-ASP-GLU-LEU CONTAINING - RELATED"/>
    <property type="match status" value="1"/>
</dbReference>
<reference evidence="3 4" key="1">
    <citation type="submission" date="2023-10" db="EMBL/GenBank/DDBJ databases">
        <title>Chromosome-scale genome assembly provides insights into flower coloration mechanisms of Canna indica.</title>
        <authorList>
            <person name="Li C."/>
        </authorList>
    </citation>
    <scope>NUCLEOTIDE SEQUENCE [LARGE SCALE GENOMIC DNA]</scope>
    <source>
        <tissue evidence="3">Flower</tissue>
    </source>
</reference>
<protein>
    <submittedName>
        <fullName evidence="3">O-glucosyltransferase rumi-like</fullName>
    </submittedName>
</protein>
<accession>A0AAQ3KXB4</accession>
<name>A0AAQ3KXB4_9LILI</name>
<dbReference type="InterPro" id="IPR051091">
    <property type="entry name" value="O-Glucosyltr/Glycosyltrsf_90"/>
</dbReference>
<evidence type="ECO:0000313" key="4">
    <source>
        <dbReference type="Proteomes" id="UP001327560"/>
    </source>
</evidence>
<proteinExistence type="predicted"/>
<evidence type="ECO:0000259" key="2">
    <source>
        <dbReference type="SMART" id="SM00672"/>
    </source>
</evidence>
<organism evidence="3 4">
    <name type="scientific">Canna indica</name>
    <name type="common">Indian-shot</name>
    <dbReference type="NCBI Taxonomy" id="4628"/>
    <lineage>
        <taxon>Eukaryota</taxon>
        <taxon>Viridiplantae</taxon>
        <taxon>Streptophyta</taxon>
        <taxon>Embryophyta</taxon>
        <taxon>Tracheophyta</taxon>
        <taxon>Spermatophyta</taxon>
        <taxon>Magnoliopsida</taxon>
        <taxon>Liliopsida</taxon>
        <taxon>Zingiberales</taxon>
        <taxon>Cannaceae</taxon>
        <taxon>Canna</taxon>
    </lineage>
</organism>